<accession>A0A1V2ZY71</accession>
<sequence>MESRHHSILGDLVPMDRGLYALGSDATRIMVCHGPGVFLLNSHALEPMDTSPGALRAQALEHLAFLAEIEPIESLALAVATGKQAA</sequence>
<dbReference type="RefSeq" id="WP_018168704.1">
    <property type="nucleotide sequence ID" value="NZ_MUZR01000024.1"/>
</dbReference>
<proteinExistence type="predicted"/>
<organism evidence="1 2">
    <name type="scientific">Thioalkalivibrio halophilus</name>
    <dbReference type="NCBI Taxonomy" id="252474"/>
    <lineage>
        <taxon>Bacteria</taxon>
        <taxon>Pseudomonadati</taxon>
        <taxon>Pseudomonadota</taxon>
        <taxon>Gammaproteobacteria</taxon>
        <taxon>Chromatiales</taxon>
        <taxon>Ectothiorhodospiraceae</taxon>
        <taxon>Thioalkalivibrio</taxon>
    </lineage>
</organism>
<name>A0A1V2ZY71_9GAMM</name>
<dbReference type="OrthoDB" id="5785927at2"/>
<dbReference type="Proteomes" id="UP000189177">
    <property type="component" value="Unassembled WGS sequence"/>
</dbReference>
<protein>
    <submittedName>
        <fullName evidence="1">Uncharacterized protein</fullName>
    </submittedName>
</protein>
<keyword evidence="2" id="KW-1185">Reference proteome</keyword>
<reference evidence="1 2" key="1">
    <citation type="submission" date="2017-02" db="EMBL/GenBank/DDBJ databases">
        <title>Genomic diversity within the haloalkaliphilic genus Thioalkalivibrio.</title>
        <authorList>
            <person name="Ahn A.-C."/>
            <person name="Meier-Kolthoff J."/>
            <person name="Overmars L."/>
            <person name="Richter M."/>
            <person name="Woyke T."/>
            <person name="Sorokin D.Y."/>
            <person name="Muyzer G."/>
        </authorList>
    </citation>
    <scope>NUCLEOTIDE SEQUENCE [LARGE SCALE GENOMIC DNA]</scope>
    <source>
        <strain evidence="1 2">HL17</strain>
    </source>
</reference>
<gene>
    <name evidence="1" type="ORF">B1A74_07765</name>
</gene>
<comment type="caution">
    <text evidence="1">The sequence shown here is derived from an EMBL/GenBank/DDBJ whole genome shotgun (WGS) entry which is preliminary data.</text>
</comment>
<evidence type="ECO:0000313" key="1">
    <source>
        <dbReference type="EMBL" id="OOC10068.1"/>
    </source>
</evidence>
<dbReference type="AlphaFoldDB" id="A0A1V2ZY71"/>
<evidence type="ECO:0000313" key="2">
    <source>
        <dbReference type="Proteomes" id="UP000189177"/>
    </source>
</evidence>
<dbReference type="EMBL" id="MUZR01000024">
    <property type="protein sequence ID" value="OOC10068.1"/>
    <property type="molecule type" value="Genomic_DNA"/>
</dbReference>
<dbReference type="STRING" id="252474.B1A74_07765"/>